<gene>
    <name evidence="1" type="ORF">DLAC_01944</name>
</gene>
<name>A0A152A5H5_TIELA</name>
<dbReference type="EMBL" id="LODT01000009">
    <property type="protein sequence ID" value="KYR01355.1"/>
    <property type="molecule type" value="Genomic_DNA"/>
</dbReference>
<proteinExistence type="predicted"/>
<sequence length="582" mass="67676">MDYDHDAYEKLKDLYESGFILEHEFLRRKQELGITEEYIPPTNSSNNNDNGFNLFDDYQPPVIDILPTYYNNNNNNNNNNLTNNNNLFDDYQPPVIDVFQPTVIDELPTYNNTDIYYNNDDNNYQTPNVYHEHEYNTVDSFPPPPPPPPPPITKATTISFTSTPTLPYLESIRNLPPPIYSDPLPPPPPPIAMELKPKKTLQEKPNTTKDISSDRALDMAIIVKDNYKVYGNIKDKIIVYYKSLTGNYQSEPIEMDHGIPKSWSEVYDLIKEFCGRSEFNLYRIPYQIYDSTDEEHISYWNERKIPQTFILHKNGDDFKEGGHFLVKPQSFQVHRSSWSPSIQGTEMNYLKHGYVHSQTFAHQMLSSTTDSSCYVNIPPSNYYDIFNYPKPTPFTTKLQFFYKLREMQLKYKKSQIEKGYQRQVPLTQNETQLVKSLTQSTNDRKCFCCANEISDYLLETNVFLCMDHFDSKLVELYRSIDFTVTEGNVYSKGNEVESHVPSVERYEEEEGGDREKIVVNSERFCLFDVNEIVFLNSKKSIKMAFDDLAQQRTQSGQSQDEDGIIREPTISVTSFLTKANRV</sequence>
<dbReference type="AlphaFoldDB" id="A0A152A5H5"/>
<reference evidence="1 2" key="1">
    <citation type="submission" date="2015-12" db="EMBL/GenBank/DDBJ databases">
        <title>Dictyostelia acquired genes for synthesis and detection of signals that induce cell-type specialization by lateral gene transfer from prokaryotes.</title>
        <authorList>
            <person name="Gloeckner G."/>
            <person name="Schaap P."/>
        </authorList>
    </citation>
    <scope>NUCLEOTIDE SEQUENCE [LARGE SCALE GENOMIC DNA]</scope>
    <source>
        <strain evidence="1 2">TK</strain>
    </source>
</reference>
<organism evidence="1 2">
    <name type="scientific">Tieghemostelium lacteum</name>
    <name type="common">Slime mold</name>
    <name type="synonym">Dictyostelium lacteum</name>
    <dbReference type="NCBI Taxonomy" id="361077"/>
    <lineage>
        <taxon>Eukaryota</taxon>
        <taxon>Amoebozoa</taxon>
        <taxon>Evosea</taxon>
        <taxon>Eumycetozoa</taxon>
        <taxon>Dictyostelia</taxon>
        <taxon>Dictyosteliales</taxon>
        <taxon>Raperosteliaceae</taxon>
        <taxon>Tieghemostelium</taxon>
    </lineage>
</organism>
<dbReference type="OrthoDB" id="21291at2759"/>
<keyword evidence="2" id="KW-1185">Reference proteome</keyword>
<dbReference type="InParanoid" id="A0A152A5H5"/>
<protein>
    <submittedName>
        <fullName evidence="1">Uncharacterized protein</fullName>
    </submittedName>
</protein>
<evidence type="ECO:0000313" key="2">
    <source>
        <dbReference type="Proteomes" id="UP000076078"/>
    </source>
</evidence>
<dbReference type="OMA" id="HEHEYNT"/>
<accession>A0A152A5H5</accession>
<comment type="caution">
    <text evidence="1">The sequence shown here is derived from an EMBL/GenBank/DDBJ whole genome shotgun (WGS) entry which is preliminary data.</text>
</comment>
<dbReference type="Proteomes" id="UP000076078">
    <property type="component" value="Unassembled WGS sequence"/>
</dbReference>
<dbReference type="FunCoup" id="A0A152A5H5">
    <property type="interactions" value="480"/>
</dbReference>
<evidence type="ECO:0000313" key="1">
    <source>
        <dbReference type="EMBL" id="KYR01355.1"/>
    </source>
</evidence>